<feature type="active site" description="Proton donor" evidence="7">
    <location>
        <position position="355"/>
    </location>
</feature>
<dbReference type="PANTHER" id="PTHR11469">
    <property type="entry name" value="GLUCOSE-6-PHOSPHATE ISOMERASE"/>
    <property type="match status" value="1"/>
</dbReference>
<dbReference type="FunFam" id="3.40.50.10490:FF:000004">
    <property type="entry name" value="Glucose-6-phosphate isomerase"/>
    <property type="match status" value="1"/>
</dbReference>
<dbReference type="PROSITE" id="PS00174">
    <property type="entry name" value="P_GLUCOSE_ISOMERASE_2"/>
    <property type="match status" value="1"/>
</dbReference>
<dbReference type="PROSITE" id="PS00765">
    <property type="entry name" value="P_GLUCOSE_ISOMERASE_1"/>
    <property type="match status" value="1"/>
</dbReference>
<evidence type="ECO:0000256" key="4">
    <source>
        <dbReference type="ARBA" id="ARBA00023152"/>
    </source>
</evidence>
<dbReference type="GO" id="GO:0006094">
    <property type="term" value="P:gluconeogenesis"/>
    <property type="evidence" value="ECO:0007669"/>
    <property type="project" value="UniProtKB-UniRule"/>
</dbReference>
<sequence length="548" mass="61430">MLPKINFTTTKAYQYLADHYININQTDIKSLFAEDPERFSKFSILFEDILFDYSKNRINDETVALLIQLAKECKLDEAIKAMYSGEKINETEGREVLHIALRNQSNTPILVDGKDVMPEVNAVLAKMEKFSNAIISGEWKGYTGKEITDVVNIGIGGSDLGPVMVTEALKHYKTRLNLHFVSNVDGTHIAETLKSVNPETTLFLVASKTFTTQETMSNANTARSWFLEQGATEADIAKHFAALSTNAKDVAAFGIDTENMFEFWDWVGGRYSLWSAIGLSISLGIGFDNFKQLLAGAHATDKHFAETPFEQNVPVVLAMLGVWYINFFGAETQAILPYDQYLHRFAAYFQQGDMESNGKYVDRNGEIVMYETGPVIWGEPGTNGQHAFYQLIHQGTKLIPSDFIAPAQSLNPIGEHHPVLLSNFFAQTEALMNGKDEEEVVAELTKSGKTQEQIEKLAPFKVFEGNRPTNSILLKKVTPFSLGSLIAVYEHKFFVQGIIWNIFSFDQWGVELGKQLAQKIQPELKDNSPVASHDSSTNGLINQYKNWR</sequence>
<dbReference type="InterPro" id="IPR035476">
    <property type="entry name" value="SIS_PGI_1"/>
</dbReference>
<evidence type="ECO:0000256" key="5">
    <source>
        <dbReference type="ARBA" id="ARBA00023235"/>
    </source>
</evidence>
<dbReference type="InterPro" id="IPR035482">
    <property type="entry name" value="SIS_PGI_2"/>
</dbReference>
<accession>A0A286A6I7</accession>
<keyword evidence="4 7" id="KW-0324">Glycolysis</keyword>
<evidence type="ECO:0000313" key="9">
    <source>
        <dbReference type="EMBL" id="SOD17516.1"/>
    </source>
</evidence>
<keyword evidence="3 7" id="KW-0312">Gluconeogenesis</keyword>
<keyword evidence="10" id="KW-1185">Reference proteome</keyword>
<dbReference type="PRINTS" id="PR00662">
    <property type="entry name" value="G6PISOMERASE"/>
</dbReference>
<protein>
    <recommendedName>
        <fullName evidence="7">Glucose-6-phosphate isomerase</fullName>
        <shortName evidence="7">GPI</shortName>
        <ecNumber evidence="7">5.3.1.9</ecNumber>
    </recommendedName>
    <alternativeName>
        <fullName evidence="7">Phosphoglucose isomerase</fullName>
        <shortName evidence="7">PGI</shortName>
    </alternativeName>
    <alternativeName>
        <fullName evidence="7">Phosphohexose isomerase</fullName>
        <shortName evidence="7">PHI</shortName>
    </alternativeName>
</protein>
<dbReference type="CDD" id="cd05015">
    <property type="entry name" value="SIS_PGI_1"/>
    <property type="match status" value="1"/>
</dbReference>
<dbReference type="EMBL" id="OCMT01000003">
    <property type="protein sequence ID" value="SOD17516.1"/>
    <property type="molecule type" value="Genomic_DNA"/>
</dbReference>
<dbReference type="HAMAP" id="MF_00473">
    <property type="entry name" value="G6P_isomerase"/>
    <property type="match status" value="1"/>
</dbReference>
<dbReference type="UniPathway" id="UPA00109">
    <property type="reaction ID" value="UER00181"/>
</dbReference>
<evidence type="ECO:0000256" key="3">
    <source>
        <dbReference type="ARBA" id="ARBA00022432"/>
    </source>
</evidence>
<dbReference type="GO" id="GO:0097367">
    <property type="term" value="F:carbohydrate derivative binding"/>
    <property type="evidence" value="ECO:0007669"/>
    <property type="project" value="InterPro"/>
</dbReference>
<evidence type="ECO:0000256" key="6">
    <source>
        <dbReference type="ARBA" id="ARBA00029321"/>
    </source>
</evidence>
<dbReference type="OrthoDB" id="140919at2"/>
<reference evidence="10" key="1">
    <citation type="submission" date="2017-09" db="EMBL/GenBank/DDBJ databases">
        <authorList>
            <person name="Varghese N."/>
            <person name="Submissions S."/>
        </authorList>
    </citation>
    <scope>NUCLEOTIDE SEQUENCE [LARGE SCALE GENOMIC DNA]</scope>
    <source>
        <strain evidence="10">CGMCC 1.12803</strain>
    </source>
</reference>
<comment type="similarity">
    <text evidence="2 7 8">Belongs to the GPI family.</text>
</comment>
<comment type="subcellular location">
    <subcellularLocation>
        <location evidence="7">Cytoplasm</location>
    </subcellularLocation>
</comment>
<feature type="active site" evidence="7">
    <location>
        <position position="386"/>
    </location>
</feature>
<dbReference type="GO" id="GO:0005829">
    <property type="term" value="C:cytosol"/>
    <property type="evidence" value="ECO:0007669"/>
    <property type="project" value="TreeGrafter"/>
</dbReference>
<dbReference type="NCBIfam" id="NF001211">
    <property type="entry name" value="PRK00179.1"/>
    <property type="match status" value="1"/>
</dbReference>
<dbReference type="PROSITE" id="PS51463">
    <property type="entry name" value="P_GLUCOSE_ISOMERASE_3"/>
    <property type="match status" value="1"/>
</dbReference>
<evidence type="ECO:0000256" key="8">
    <source>
        <dbReference type="RuleBase" id="RU000612"/>
    </source>
</evidence>
<dbReference type="Gene3D" id="3.40.50.10490">
    <property type="entry name" value="Glucose-6-phosphate isomerase like protein, domain 1"/>
    <property type="match status" value="2"/>
</dbReference>
<dbReference type="GO" id="GO:0048029">
    <property type="term" value="F:monosaccharide binding"/>
    <property type="evidence" value="ECO:0007669"/>
    <property type="project" value="TreeGrafter"/>
</dbReference>
<dbReference type="RefSeq" id="WP_097132410.1">
    <property type="nucleotide sequence ID" value="NZ_OCMT01000003.1"/>
</dbReference>
<evidence type="ECO:0000256" key="7">
    <source>
        <dbReference type="HAMAP-Rule" id="MF_00473"/>
    </source>
</evidence>
<keyword evidence="5 7" id="KW-0413">Isomerase</keyword>
<gene>
    <name evidence="7" type="primary">pgi</name>
    <name evidence="9" type="ORF">SAMN06297358_2561</name>
</gene>
<feature type="active site" evidence="7">
    <location>
        <position position="514"/>
    </location>
</feature>
<dbReference type="FunFam" id="1.10.1390.10:FF:000001">
    <property type="entry name" value="Glucose-6-phosphate isomerase"/>
    <property type="match status" value="1"/>
</dbReference>
<keyword evidence="7" id="KW-0963">Cytoplasm</keyword>
<proteinExistence type="inferred from homology"/>
<dbReference type="AlphaFoldDB" id="A0A286A6I7"/>
<dbReference type="EC" id="5.3.1.9" evidence="7"/>
<dbReference type="InterPro" id="IPR023096">
    <property type="entry name" value="G6P_Isomerase_C"/>
</dbReference>
<dbReference type="Gene3D" id="1.10.1390.10">
    <property type="match status" value="1"/>
</dbReference>
<comment type="function">
    <text evidence="7">Catalyzes the reversible isomerization of glucose-6-phosphate to fructose-6-phosphate.</text>
</comment>
<dbReference type="GO" id="GO:0006096">
    <property type="term" value="P:glycolytic process"/>
    <property type="evidence" value="ECO:0007669"/>
    <property type="project" value="UniProtKB-UniRule"/>
</dbReference>
<dbReference type="PANTHER" id="PTHR11469:SF1">
    <property type="entry name" value="GLUCOSE-6-PHOSPHATE ISOMERASE"/>
    <property type="match status" value="1"/>
</dbReference>
<dbReference type="CDD" id="cd05016">
    <property type="entry name" value="SIS_PGI_2"/>
    <property type="match status" value="1"/>
</dbReference>
<dbReference type="Proteomes" id="UP000219281">
    <property type="component" value="Unassembled WGS sequence"/>
</dbReference>
<dbReference type="InterPro" id="IPR018189">
    <property type="entry name" value="Phosphoglucose_isomerase_CS"/>
</dbReference>
<comment type="pathway">
    <text evidence="7">Carbohydrate biosynthesis; gluconeogenesis.</text>
</comment>
<dbReference type="SUPFAM" id="SSF53697">
    <property type="entry name" value="SIS domain"/>
    <property type="match status" value="1"/>
</dbReference>
<evidence type="ECO:0000256" key="1">
    <source>
        <dbReference type="ARBA" id="ARBA00004926"/>
    </source>
</evidence>
<dbReference type="GO" id="GO:0051156">
    <property type="term" value="P:glucose 6-phosphate metabolic process"/>
    <property type="evidence" value="ECO:0007669"/>
    <property type="project" value="TreeGrafter"/>
</dbReference>
<dbReference type="InterPro" id="IPR046348">
    <property type="entry name" value="SIS_dom_sf"/>
</dbReference>
<organism evidence="9 10">
    <name type="scientific">Pedobacter xixiisoli</name>
    <dbReference type="NCBI Taxonomy" id="1476464"/>
    <lineage>
        <taxon>Bacteria</taxon>
        <taxon>Pseudomonadati</taxon>
        <taxon>Bacteroidota</taxon>
        <taxon>Sphingobacteriia</taxon>
        <taxon>Sphingobacteriales</taxon>
        <taxon>Sphingobacteriaceae</taxon>
        <taxon>Pedobacter</taxon>
    </lineage>
</organism>
<name>A0A286A6I7_9SPHI</name>
<dbReference type="Pfam" id="PF00342">
    <property type="entry name" value="PGI"/>
    <property type="match status" value="1"/>
</dbReference>
<comment type="pathway">
    <text evidence="1 7 8">Carbohydrate degradation; glycolysis; D-glyceraldehyde 3-phosphate and glycerone phosphate from D-glucose: step 2/4.</text>
</comment>
<evidence type="ECO:0000313" key="10">
    <source>
        <dbReference type="Proteomes" id="UP000219281"/>
    </source>
</evidence>
<dbReference type="GO" id="GO:0004347">
    <property type="term" value="F:glucose-6-phosphate isomerase activity"/>
    <property type="evidence" value="ECO:0007669"/>
    <property type="project" value="UniProtKB-UniRule"/>
</dbReference>
<comment type="catalytic activity">
    <reaction evidence="6 7 8">
        <text>alpha-D-glucose 6-phosphate = beta-D-fructose 6-phosphate</text>
        <dbReference type="Rhea" id="RHEA:11816"/>
        <dbReference type="ChEBI" id="CHEBI:57634"/>
        <dbReference type="ChEBI" id="CHEBI:58225"/>
        <dbReference type="EC" id="5.3.1.9"/>
    </reaction>
</comment>
<evidence type="ECO:0000256" key="2">
    <source>
        <dbReference type="ARBA" id="ARBA00006604"/>
    </source>
</evidence>
<dbReference type="InterPro" id="IPR001672">
    <property type="entry name" value="G6P_Isomerase"/>
</dbReference>
<dbReference type="UniPathway" id="UPA00138"/>